<evidence type="ECO:0008006" key="3">
    <source>
        <dbReference type="Google" id="ProtNLM"/>
    </source>
</evidence>
<evidence type="ECO:0000256" key="1">
    <source>
        <dbReference type="SAM" id="MobiDB-lite"/>
    </source>
</evidence>
<feature type="compositionally biased region" description="Basic residues" evidence="1">
    <location>
        <begin position="160"/>
        <end position="171"/>
    </location>
</feature>
<proteinExistence type="predicted"/>
<gene>
    <name evidence="2" type="ORF">Tci_041076</name>
</gene>
<feature type="compositionally biased region" description="Basic and acidic residues" evidence="1">
    <location>
        <begin position="453"/>
        <end position="477"/>
    </location>
</feature>
<name>A0A6L2M534_TANCI</name>
<dbReference type="EMBL" id="BKCJ010005871">
    <property type="protein sequence ID" value="GEU69098.1"/>
    <property type="molecule type" value="Genomic_DNA"/>
</dbReference>
<comment type="caution">
    <text evidence="2">The sequence shown here is derived from an EMBL/GenBank/DDBJ whole genome shotgun (WGS) entry which is preliminary data.</text>
</comment>
<feature type="region of interest" description="Disordered" evidence="1">
    <location>
        <begin position="442"/>
        <end position="477"/>
    </location>
</feature>
<feature type="compositionally biased region" description="Polar residues" evidence="1">
    <location>
        <begin position="142"/>
        <end position="159"/>
    </location>
</feature>
<feature type="region of interest" description="Disordered" evidence="1">
    <location>
        <begin position="139"/>
        <end position="203"/>
    </location>
</feature>
<protein>
    <recommendedName>
        <fullName evidence="3">Xylulose kinase-1</fullName>
    </recommendedName>
</protein>
<sequence length="629" mass="72264">MSTPTFAKTHNLIAFLEKPSESDGFEKIVDFLNANQIKYALTVSPTIYTSCIKQFWTNLKIKTVNDNVRLQALIDGKKVVIIEASIRHDLKLNDTEGIFFNPSLTKKVFANIKRVGTGFSGVVTLLFDTMMVQPVEEVGDLPTSNQDTSIPDAPSSSQPQRKHNPRKKEKKERKETEVSPTELPTEDPVPTTSNDPLPSEMKSSHKAKIAELESRVEKLEEENMSLTKELKSFNFKVDSLVYKETFMDKEKSSKQGRKIPDINADAEKLLKMVEVITIAKITVDEVSTVGGELNAADEELVSAAPTNITTSQPSEATKTTVDITTAPKAKGIVFHDVEESTTRIDSLKAHVKDKGKAKLVEEPKVLKSRKAQNAIDEEVARRIEAEWNADIKDNIDWNKNMAGFKMEFFKGMSYKEIRPLFEKEYNKVKTLFKEGPEMDVERIKDPRKRTRKKEVEKDQTAKKKKGDELEKENAEKQKLEEQQEAKELKRNLEIVPDDEDDVFMNVAPLSSKPPTIVDYKIYKERKKEHFQIIRENGNHKMYLAFSTMLKNFDREDLEVLSKIVKDRFNKSQPKEVLDVFLWHTLKVMFEHYVEDNMFNNVRLQVDYGVEMVYDLLRLVRKQLREGYMP</sequence>
<organism evidence="2">
    <name type="scientific">Tanacetum cinerariifolium</name>
    <name type="common">Dalmatian daisy</name>
    <name type="synonym">Chrysanthemum cinerariifolium</name>
    <dbReference type="NCBI Taxonomy" id="118510"/>
    <lineage>
        <taxon>Eukaryota</taxon>
        <taxon>Viridiplantae</taxon>
        <taxon>Streptophyta</taxon>
        <taxon>Embryophyta</taxon>
        <taxon>Tracheophyta</taxon>
        <taxon>Spermatophyta</taxon>
        <taxon>Magnoliopsida</taxon>
        <taxon>eudicotyledons</taxon>
        <taxon>Gunneridae</taxon>
        <taxon>Pentapetalae</taxon>
        <taxon>asterids</taxon>
        <taxon>campanulids</taxon>
        <taxon>Asterales</taxon>
        <taxon>Asteraceae</taxon>
        <taxon>Asteroideae</taxon>
        <taxon>Anthemideae</taxon>
        <taxon>Anthemidinae</taxon>
        <taxon>Tanacetum</taxon>
    </lineage>
</organism>
<evidence type="ECO:0000313" key="2">
    <source>
        <dbReference type="EMBL" id="GEU69098.1"/>
    </source>
</evidence>
<accession>A0A6L2M534</accession>
<dbReference type="AlphaFoldDB" id="A0A6L2M534"/>
<reference evidence="2" key="1">
    <citation type="journal article" date="2019" name="Sci. Rep.">
        <title>Draft genome of Tanacetum cinerariifolium, the natural source of mosquito coil.</title>
        <authorList>
            <person name="Yamashiro T."/>
            <person name="Shiraishi A."/>
            <person name="Satake H."/>
            <person name="Nakayama K."/>
        </authorList>
    </citation>
    <scope>NUCLEOTIDE SEQUENCE</scope>
</reference>